<evidence type="ECO:0000256" key="1">
    <source>
        <dbReference type="SAM" id="Phobius"/>
    </source>
</evidence>
<dbReference type="Proteomes" id="UP000320730">
    <property type="component" value="Unassembled WGS sequence"/>
</dbReference>
<dbReference type="InterPro" id="IPR006311">
    <property type="entry name" value="TAT_signal"/>
</dbReference>
<keyword evidence="1" id="KW-0472">Membrane</keyword>
<dbReference type="NCBIfam" id="TIGR01409">
    <property type="entry name" value="TAT_signal_seq"/>
    <property type="match status" value="1"/>
</dbReference>
<dbReference type="AlphaFoldDB" id="A0A552LGJ5"/>
<evidence type="ECO:0000313" key="2">
    <source>
        <dbReference type="EMBL" id="TRV19339.1"/>
    </source>
</evidence>
<dbReference type="InterPro" id="IPR019546">
    <property type="entry name" value="TAT_signal_bac_arc"/>
</dbReference>
<organism evidence="2 3">
    <name type="scientific">Microcystis flos-aquae Mf_WU_F_19750830_S460</name>
    <dbReference type="NCBI Taxonomy" id="2486237"/>
    <lineage>
        <taxon>Bacteria</taxon>
        <taxon>Bacillati</taxon>
        <taxon>Cyanobacteriota</taxon>
        <taxon>Cyanophyceae</taxon>
        <taxon>Oscillatoriophycideae</taxon>
        <taxon>Chroococcales</taxon>
        <taxon>Microcystaceae</taxon>
        <taxon>Microcystis</taxon>
    </lineage>
</organism>
<feature type="transmembrane region" description="Helical" evidence="1">
    <location>
        <begin position="13"/>
        <end position="35"/>
    </location>
</feature>
<proteinExistence type="predicted"/>
<reference evidence="2 3" key="1">
    <citation type="submission" date="2019-01" db="EMBL/GenBank/DDBJ databases">
        <title>Coherence of Microcystis species and biogeography revealed through population genomics.</title>
        <authorList>
            <person name="Perez-Carrascal O.M."/>
            <person name="Terrat Y."/>
            <person name="Giani A."/>
            <person name="Fortin N."/>
            <person name="Tromas N."/>
            <person name="Shapiro B.J."/>
        </authorList>
    </citation>
    <scope>NUCLEOTIDE SEQUENCE [LARGE SCALE GENOMIC DNA]</scope>
    <source>
        <strain evidence="2">Mf_WU_F_19750830_S460</strain>
    </source>
</reference>
<sequence>MCSENRSLDRRQFLYLLGATLGTATLASFNPAAFIEKIRFIQPTLYRVFIPCNPIHRITQTEEPGYLRFGG</sequence>
<evidence type="ECO:0000313" key="3">
    <source>
        <dbReference type="Proteomes" id="UP000320730"/>
    </source>
</evidence>
<protein>
    <submittedName>
        <fullName evidence="2">Twin-arginine translocation signal domain-containing protein</fullName>
    </submittedName>
</protein>
<keyword evidence="1" id="KW-0812">Transmembrane</keyword>
<comment type="caution">
    <text evidence="2">The sequence shown here is derived from an EMBL/GenBank/DDBJ whole genome shotgun (WGS) entry which is preliminary data.</text>
</comment>
<keyword evidence="1" id="KW-1133">Transmembrane helix</keyword>
<name>A0A552LGJ5_9CHRO</name>
<accession>A0A552LGJ5</accession>
<gene>
    <name evidence="2" type="ORF">EWV40_15700</name>
</gene>
<dbReference type="PROSITE" id="PS51318">
    <property type="entry name" value="TAT"/>
    <property type="match status" value="1"/>
</dbReference>
<dbReference type="EMBL" id="SFAN01000132">
    <property type="protein sequence ID" value="TRV19339.1"/>
    <property type="molecule type" value="Genomic_DNA"/>
</dbReference>